<sequence>MQALLIVDLQNDYFDGGKFPLVGIDAAAEKAARVLAAFRVQGLPVIHIRHEILREPAPFFAQGSEGAEINETVLPEGDEPVVTKNFPNSFRETDLQDRLQALGISDLVIIGAMSHFCIDATTRAAADLGYRCTVAHDACATRDLEFDGVAVPAAQVHAGFMAALAAGYGALLPTDQVIARLQG</sequence>
<gene>
    <name evidence="3" type="ORF">BAR1_11745</name>
</gene>
<accession>A0A347UI55</accession>
<name>A0A347UI55_9RHOB</name>
<evidence type="ECO:0000256" key="1">
    <source>
        <dbReference type="ARBA" id="ARBA00022801"/>
    </source>
</evidence>
<evidence type="ECO:0000313" key="3">
    <source>
        <dbReference type="EMBL" id="AXX98533.1"/>
    </source>
</evidence>
<dbReference type="CDD" id="cd01014">
    <property type="entry name" value="nicotinamidase_related"/>
    <property type="match status" value="1"/>
</dbReference>
<proteinExistence type="predicted"/>
<dbReference type="InterPro" id="IPR000868">
    <property type="entry name" value="Isochorismatase-like_dom"/>
</dbReference>
<dbReference type="Gene3D" id="3.40.50.850">
    <property type="entry name" value="Isochorismatase-like"/>
    <property type="match status" value="1"/>
</dbReference>
<feature type="domain" description="Isochorismatase-like" evidence="2">
    <location>
        <begin position="3"/>
        <end position="146"/>
    </location>
</feature>
<dbReference type="GO" id="GO:0016787">
    <property type="term" value="F:hydrolase activity"/>
    <property type="evidence" value="ECO:0007669"/>
    <property type="project" value="UniProtKB-KW"/>
</dbReference>
<organism evidence="3 4">
    <name type="scientific">Profundibacter amoris</name>
    <dbReference type="NCBI Taxonomy" id="2171755"/>
    <lineage>
        <taxon>Bacteria</taxon>
        <taxon>Pseudomonadati</taxon>
        <taxon>Pseudomonadota</taxon>
        <taxon>Alphaproteobacteria</taxon>
        <taxon>Rhodobacterales</taxon>
        <taxon>Paracoccaceae</taxon>
        <taxon>Profundibacter</taxon>
    </lineage>
</organism>
<dbReference type="PANTHER" id="PTHR43540">
    <property type="entry name" value="PEROXYUREIDOACRYLATE/UREIDOACRYLATE AMIDOHYDROLASE-RELATED"/>
    <property type="match status" value="1"/>
</dbReference>
<evidence type="ECO:0000313" key="4">
    <source>
        <dbReference type="Proteomes" id="UP000261704"/>
    </source>
</evidence>
<dbReference type="Pfam" id="PF00857">
    <property type="entry name" value="Isochorismatase"/>
    <property type="match status" value="1"/>
</dbReference>
<protein>
    <submittedName>
        <fullName evidence="3">Cysteine hydrolase</fullName>
    </submittedName>
</protein>
<dbReference type="AlphaFoldDB" id="A0A347UI55"/>
<keyword evidence="4" id="KW-1185">Reference proteome</keyword>
<dbReference type="EMBL" id="CP032125">
    <property type="protein sequence ID" value="AXX98533.1"/>
    <property type="molecule type" value="Genomic_DNA"/>
</dbReference>
<dbReference type="InterPro" id="IPR036380">
    <property type="entry name" value="Isochorismatase-like_sf"/>
</dbReference>
<evidence type="ECO:0000259" key="2">
    <source>
        <dbReference type="Pfam" id="PF00857"/>
    </source>
</evidence>
<dbReference type="Proteomes" id="UP000261704">
    <property type="component" value="Chromosome"/>
</dbReference>
<reference evidence="3 4" key="1">
    <citation type="submission" date="2018-09" db="EMBL/GenBank/DDBJ databases">
        <title>Profundibacter amoris BAR1 gen. nov., sp. nov., a new member of the Roseobacter clade isolated at Lokis Castle Vent Field on the Arctic Mid-Oceanic Ridge.</title>
        <authorList>
            <person name="Le Moine Bauer S."/>
            <person name="Sjoeberg A.G."/>
            <person name="L'Haridon S."/>
            <person name="Stokke R."/>
            <person name="Roalkvam I."/>
            <person name="Steen I.H."/>
            <person name="Dahle H."/>
        </authorList>
    </citation>
    <scope>NUCLEOTIDE SEQUENCE [LARGE SCALE GENOMIC DNA]</scope>
    <source>
        <strain evidence="3 4">BAR1</strain>
    </source>
</reference>
<keyword evidence="1 3" id="KW-0378">Hydrolase</keyword>
<dbReference type="SUPFAM" id="SSF52499">
    <property type="entry name" value="Isochorismatase-like hydrolases"/>
    <property type="match status" value="1"/>
</dbReference>
<dbReference type="PANTHER" id="PTHR43540:SF1">
    <property type="entry name" value="ISOCHORISMATASE HYDROLASE"/>
    <property type="match status" value="1"/>
</dbReference>
<dbReference type="KEGG" id="pamo:BAR1_11745"/>
<dbReference type="InterPro" id="IPR050272">
    <property type="entry name" value="Isochorismatase-like_hydrls"/>
</dbReference>
<dbReference type="OrthoDB" id="9794942at2"/>